<dbReference type="EMBL" id="CM042011">
    <property type="protein sequence ID" value="KAI3766394.1"/>
    <property type="molecule type" value="Genomic_DNA"/>
</dbReference>
<sequence length="120" mass="14144">MKFLWEVEEDTVIIHQSYDRLPLLPFSIHCHRYRSSFLTAPSSMVFPICCVGFVQSPVSAGSMDFFTTTTHLERIELSEPSYWMFDRMFEDFVPVHLVWLEVNFPKLFDDDHLMCTKVSL</sequence>
<protein>
    <submittedName>
        <fullName evidence="1">Uncharacterized protein</fullName>
    </submittedName>
</protein>
<organism evidence="1 2">
    <name type="scientific">Cichorium intybus</name>
    <name type="common">Chicory</name>
    <dbReference type="NCBI Taxonomy" id="13427"/>
    <lineage>
        <taxon>Eukaryota</taxon>
        <taxon>Viridiplantae</taxon>
        <taxon>Streptophyta</taxon>
        <taxon>Embryophyta</taxon>
        <taxon>Tracheophyta</taxon>
        <taxon>Spermatophyta</taxon>
        <taxon>Magnoliopsida</taxon>
        <taxon>eudicotyledons</taxon>
        <taxon>Gunneridae</taxon>
        <taxon>Pentapetalae</taxon>
        <taxon>asterids</taxon>
        <taxon>campanulids</taxon>
        <taxon>Asterales</taxon>
        <taxon>Asteraceae</taxon>
        <taxon>Cichorioideae</taxon>
        <taxon>Cichorieae</taxon>
        <taxon>Cichoriinae</taxon>
        <taxon>Cichorium</taxon>
    </lineage>
</organism>
<comment type="caution">
    <text evidence="1">The sequence shown here is derived from an EMBL/GenBank/DDBJ whole genome shotgun (WGS) entry which is preliminary data.</text>
</comment>
<dbReference type="Proteomes" id="UP001055811">
    <property type="component" value="Linkage Group LG03"/>
</dbReference>
<reference evidence="2" key="1">
    <citation type="journal article" date="2022" name="Mol. Ecol. Resour.">
        <title>The genomes of chicory, endive, great burdock and yacon provide insights into Asteraceae palaeo-polyploidization history and plant inulin production.</title>
        <authorList>
            <person name="Fan W."/>
            <person name="Wang S."/>
            <person name="Wang H."/>
            <person name="Wang A."/>
            <person name="Jiang F."/>
            <person name="Liu H."/>
            <person name="Zhao H."/>
            <person name="Xu D."/>
            <person name="Zhang Y."/>
        </authorList>
    </citation>
    <scope>NUCLEOTIDE SEQUENCE [LARGE SCALE GENOMIC DNA]</scope>
    <source>
        <strain evidence="2">cv. Punajuju</strain>
    </source>
</reference>
<reference evidence="1 2" key="2">
    <citation type="journal article" date="2022" name="Mol. Ecol. Resour.">
        <title>The genomes of chicory, endive, great burdock and yacon provide insights into Asteraceae paleo-polyploidization history and plant inulin production.</title>
        <authorList>
            <person name="Fan W."/>
            <person name="Wang S."/>
            <person name="Wang H."/>
            <person name="Wang A."/>
            <person name="Jiang F."/>
            <person name="Liu H."/>
            <person name="Zhao H."/>
            <person name="Xu D."/>
            <person name="Zhang Y."/>
        </authorList>
    </citation>
    <scope>NUCLEOTIDE SEQUENCE [LARGE SCALE GENOMIC DNA]</scope>
    <source>
        <strain evidence="2">cv. Punajuju</strain>
        <tissue evidence="1">Leaves</tissue>
    </source>
</reference>
<evidence type="ECO:0000313" key="1">
    <source>
        <dbReference type="EMBL" id="KAI3766394.1"/>
    </source>
</evidence>
<name>A0ACB9F584_CICIN</name>
<evidence type="ECO:0000313" key="2">
    <source>
        <dbReference type="Proteomes" id="UP001055811"/>
    </source>
</evidence>
<proteinExistence type="predicted"/>
<accession>A0ACB9F584</accession>
<keyword evidence="2" id="KW-1185">Reference proteome</keyword>
<gene>
    <name evidence="1" type="ORF">L2E82_16451</name>
</gene>